<sequence>MDKEEKEVIKRLRYSRQELRKYELHLKILPYMILKRAGLIKGQRDE</sequence>
<dbReference type="AlphaFoldDB" id="A0A6H1ZFI5"/>
<gene>
    <name evidence="1" type="ORF">TM448A00302_0033</name>
</gene>
<protein>
    <submittedName>
        <fullName evidence="1">Uncharacterized protein</fullName>
    </submittedName>
</protein>
<accession>A0A6H1ZFI5</accession>
<name>A0A6H1ZFI5_9ZZZZ</name>
<evidence type="ECO:0000313" key="1">
    <source>
        <dbReference type="EMBL" id="QJA46025.1"/>
    </source>
</evidence>
<proteinExistence type="predicted"/>
<reference evidence="1" key="1">
    <citation type="submission" date="2020-03" db="EMBL/GenBank/DDBJ databases">
        <title>The deep terrestrial virosphere.</title>
        <authorList>
            <person name="Holmfeldt K."/>
            <person name="Nilsson E."/>
            <person name="Simone D."/>
            <person name="Lopez-Fernandez M."/>
            <person name="Wu X."/>
            <person name="de Brujin I."/>
            <person name="Lundin D."/>
            <person name="Andersson A."/>
            <person name="Bertilsson S."/>
            <person name="Dopson M."/>
        </authorList>
    </citation>
    <scope>NUCLEOTIDE SEQUENCE</scope>
    <source>
        <strain evidence="1">TM448A00302</strain>
    </source>
</reference>
<dbReference type="EMBL" id="MT144001">
    <property type="protein sequence ID" value="QJA46025.1"/>
    <property type="molecule type" value="Genomic_DNA"/>
</dbReference>
<organism evidence="1">
    <name type="scientific">viral metagenome</name>
    <dbReference type="NCBI Taxonomy" id="1070528"/>
    <lineage>
        <taxon>unclassified sequences</taxon>
        <taxon>metagenomes</taxon>
        <taxon>organismal metagenomes</taxon>
    </lineage>
</organism>